<feature type="compositionally biased region" description="Low complexity" evidence="2">
    <location>
        <begin position="949"/>
        <end position="959"/>
    </location>
</feature>
<evidence type="ECO:0000256" key="2">
    <source>
        <dbReference type="SAM" id="MobiDB-lite"/>
    </source>
</evidence>
<dbReference type="GO" id="GO:0003676">
    <property type="term" value="F:nucleic acid binding"/>
    <property type="evidence" value="ECO:0007669"/>
    <property type="project" value="InterPro"/>
</dbReference>
<feature type="compositionally biased region" description="Pro residues" evidence="2">
    <location>
        <begin position="607"/>
        <end position="628"/>
    </location>
</feature>
<dbReference type="Pfam" id="PF08315">
    <property type="entry name" value="cwf18"/>
    <property type="match status" value="1"/>
</dbReference>
<dbReference type="InterPro" id="IPR051937">
    <property type="entry name" value="R3H_domain_containing"/>
</dbReference>
<feature type="compositionally biased region" description="Basic and acidic residues" evidence="2">
    <location>
        <begin position="887"/>
        <end position="899"/>
    </location>
</feature>
<proteinExistence type="predicted"/>
<feature type="compositionally biased region" description="Basic and acidic residues" evidence="2">
    <location>
        <begin position="843"/>
        <end position="860"/>
    </location>
</feature>
<feature type="compositionally biased region" description="Basic and acidic residues" evidence="2">
    <location>
        <begin position="527"/>
        <end position="539"/>
    </location>
</feature>
<feature type="region of interest" description="Disordered" evidence="2">
    <location>
        <begin position="834"/>
        <end position="907"/>
    </location>
</feature>
<feature type="compositionally biased region" description="Pro residues" evidence="2">
    <location>
        <begin position="555"/>
        <end position="570"/>
    </location>
</feature>
<evidence type="ECO:0000313" key="5">
    <source>
        <dbReference type="Proteomes" id="UP000044602"/>
    </source>
</evidence>
<feature type="region of interest" description="Disordered" evidence="2">
    <location>
        <begin position="323"/>
        <end position="349"/>
    </location>
</feature>
<feature type="region of interest" description="Disordered" evidence="2">
    <location>
        <begin position="598"/>
        <end position="674"/>
    </location>
</feature>
<accession>A0A0G4MSL1</accession>
<dbReference type="InterPro" id="IPR001374">
    <property type="entry name" value="R3H_dom"/>
</dbReference>
<feature type="compositionally biased region" description="Polar residues" evidence="2">
    <location>
        <begin position="653"/>
        <end position="662"/>
    </location>
</feature>
<name>A0A0G4MSL1_VERLO</name>
<gene>
    <name evidence="4" type="ORF">BN1708_007347</name>
</gene>
<feature type="region of interest" description="Disordered" evidence="2">
    <location>
        <begin position="1079"/>
        <end position="1113"/>
    </location>
</feature>
<dbReference type="CDD" id="cd02642">
    <property type="entry name" value="R3H_encore_like"/>
    <property type="match status" value="1"/>
</dbReference>
<dbReference type="GO" id="GO:0006012">
    <property type="term" value="P:galactose metabolic process"/>
    <property type="evidence" value="ECO:0007669"/>
    <property type="project" value="TreeGrafter"/>
</dbReference>
<feature type="compositionally biased region" description="Basic and acidic residues" evidence="2">
    <location>
        <begin position="265"/>
        <end position="277"/>
    </location>
</feature>
<feature type="compositionally biased region" description="Basic and acidic residues" evidence="2">
    <location>
        <begin position="468"/>
        <end position="484"/>
    </location>
</feature>
<feature type="region of interest" description="Disordered" evidence="2">
    <location>
        <begin position="122"/>
        <end position="296"/>
    </location>
</feature>
<dbReference type="PROSITE" id="PS51673">
    <property type="entry name" value="SUZ"/>
    <property type="match status" value="1"/>
</dbReference>
<feature type="compositionally biased region" description="Polar residues" evidence="2">
    <location>
        <begin position="960"/>
        <end position="969"/>
    </location>
</feature>
<evidence type="ECO:0000259" key="3">
    <source>
        <dbReference type="PROSITE" id="PS51673"/>
    </source>
</evidence>
<keyword evidence="1" id="KW-0597">Phosphoprotein</keyword>
<dbReference type="STRING" id="100787.A0A0G4MSL1"/>
<feature type="region of interest" description="Disordered" evidence="2">
    <location>
        <begin position="448"/>
        <end position="570"/>
    </location>
</feature>
<dbReference type="InterPro" id="IPR013169">
    <property type="entry name" value="mRNA_splic_Cwf18-like"/>
</dbReference>
<dbReference type="Pfam" id="PF01424">
    <property type="entry name" value="R3H"/>
    <property type="match status" value="1"/>
</dbReference>
<dbReference type="SUPFAM" id="SSF82708">
    <property type="entry name" value="R3H domain"/>
    <property type="match status" value="2"/>
</dbReference>
<feature type="domain" description="SUZ" evidence="3">
    <location>
        <begin position="403"/>
        <end position="489"/>
    </location>
</feature>
<dbReference type="InterPro" id="IPR036867">
    <property type="entry name" value="R3H_dom_sf"/>
</dbReference>
<organism evidence="4 5">
    <name type="scientific">Verticillium longisporum</name>
    <name type="common">Verticillium dahliae var. longisporum</name>
    <dbReference type="NCBI Taxonomy" id="100787"/>
    <lineage>
        <taxon>Eukaryota</taxon>
        <taxon>Fungi</taxon>
        <taxon>Dikarya</taxon>
        <taxon>Ascomycota</taxon>
        <taxon>Pezizomycotina</taxon>
        <taxon>Sordariomycetes</taxon>
        <taxon>Hypocreomycetidae</taxon>
        <taxon>Glomerellales</taxon>
        <taxon>Plectosphaerellaceae</taxon>
        <taxon>Verticillium</taxon>
    </lineage>
</organism>
<protein>
    <recommendedName>
        <fullName evidence="3">SUZ domain-containing protein</fullName>
    </recommendedName>
</protein>
<dbReference type="AlphaFoldDB" id="A0A0G4MSL1"/>
<feature type="region of interest" description="Disordered" evidence="2">
    <location>
        <begin position="946"/>
        <end position="972"/>
    </location>
</feature>
<dbReference type="Gene3D" id="3.30.1370.50">
    <property type="entry name" value="R3H-like domain"/>
    <property type="match status" value="2"/>
</dbReference>
<feature type="compositionally biased region" description="Polar residues" evidence="2">
    <location>
        <begin position="630"/>
        <end position="644"/>
    </location>
</feature>
<feature type="region of interest" description="Disordered" evidence="2">
    <location>
        <begin position="21"/>
        <end position="82"/>
    </location>
</feature>
<dbReference type="PANTHER" id="PTHR15672">
    <property type="entry name" value="CAMP-REGULATED PHOSPHOPROTEIN 21 RELATED R3H DOMAIN CONTAINING PROTEIN"/>
    <property type="match status" value="1"/>
</dbReference>
<dbReference type="InterPro" id="IPR024771">
    <property type="entry name" value="SUZ"/>
</dbReference>
<evidence type="ECO:0000313" key="4">
    <source>
        <dbReference type="EMBL" id="CRK37157.1"/>
    </source>
</evidence>
<reference evidence="5" key="1">
    <citation type="submission" date="2015-05" db="EMBL/GenBank/DDBJ databases">
        <authorList>
            <person name="Fogelqvist Johan"/>
        </authorList>
    </citation>
    <scope>NUCLEOTIDE SEQUENCE [LARGE SCALE GENOMIC DNA]</scope>
</reference>
<dbReference type="PANTHER" id="PTHR15672:SF8">
    <property type="entry name" value="PROTEIN ENCORE"/>
    <property type="match status" value="1"/>
</dbReference>
<sequence>MSSSHTSLSAAADDRKARLAKFKNLKRKQPIDEVAAPESERSSAPPEEPDVTKLHLSGRNYDPETRGPKLGFEAPPIQDLDKPTLEEQAAQKVGNTQCLIMETTQVSPGLQKPSFAKIAATASKENAPLTSARRPAAPLGQEQAHPMTKQADTATTTNAHDTVANGSCSATEAGSKNVGLAPELGSPMKPLPHDPVANGLKDVQFGARTPSLVVNGSGSHPIDRFKSAIKDGSDESQRADSNSELGTKPASLDGKSITSGTTFALDEKESLRPDDSASVKAAAAEDDDSFSFRGPFLPNSRMGSDLAARAKGLQIGDHVATERRAPQVVSGSVSQGVVTPQSATSDPPQVPAANLTSDLSNYMNAVHGQSPDEKLLEAMSSQKDRLFLLRLEAELIKFVQNSKVPESLASIGVPEPVSETPPPVMLPRKIMRRGEDVESGTVSGAVYKVTSEDGSDGKEKSALANQKLSREQREEAYKQARERIFGNSEKTGESTPDNEAENGMSRASSVSAKDRASGAKRGKVNKQRRDDSDSLDSRHLYGPFGPQQSWVQQPQFPPHPGSQYPAPMPPTYVNQMQTAYTAPGQAYPPPAVHSGYPAYPNMAPYQAQPPAPQAQQPPPPPPPPPPMQPTQHRPQMLPSPNLSSYGAPVPVSVPTQPGWQQGFNGGPAPPMVPAPAPAPMPAAAPNPASYSTRGMSASSGVPYAYGQLPAHMNPNDPKSQHPIPGSYNRHAFNPKTQSFIAATASKENAPLTSARRPAAPLGQEQAHPMTKQADAATTTDVHDTVANGSCSTTEASSNNVALVPELGSQMKPLAHDPVANGLKDVQFGARTPSLVVNGSGSHPIDRFKSVIKDGSDESQRADSNSELGTKPASLDGKSITSGTTFALDEKESLRPDDSASVKAAAAEDDDSFSFRGPFLPNSRMGSDLAARAKGLQIGDHVATERRAPQVVSGSVSQGVITPQSATSDPPQVPAANLTSDLSNYMNAVHGQSPDEKLLEAMSSQKDRLFLLRLEAELIKFVQNSKEPFMDFPPSNSFCRMLTHKLADYYHMTHHPGVPYMPPQPPHQAVVQNPIQHHIPNKPVAPQGPAGQTFSHLPHYGNPATLPQKPNTGI</sequence>
<keyword evidence="5" id="KW-1185">Reference proteome</keyword>
<feature type="compositionally biased region" description="Basic and acidic residues" evidence="2">
    <location>
        <begin position="221"/>
        <end position="238"/>
    </location>
</feature>
<feature type="compositionally biased region" description="Low complexity" evidence="2">
    <location>
        <begin position="327"/>
        <end position="338"/>
    </location>
</feature>
<dbReference type="Proteomes" id="UP000044602">
    <property type="component" value="Unassembled WGS sequence"/>
</dbReference>
<dbReference type="EMBL" id="CVQH01024638">
    <property type="protein sequence ID" value="CRK37157.1"/>
    <property type="molecule type" value="Genomic_DNA"/>
</dbReference>
<feature type="compositionally biased region" description="Low complexity" evidence="2">
    <location>
        <begin position="151"/>
        <end position="165"/>
    </location>
</feature>
<evidence type="ECO:0000256" key="1">
    <source>
        <dbReference type="ARBA" id="ARBA00022553"/>
    </source>
</evidence>
<dbReference type="Pfam" id="PF12752">
    <property type="entry name" value="SUZ"/>
    <property type="match status" value="1"/>
</dbReference>